<dbReference type="PANTHER" id="PTHR31233:SF10">
    <property type="entry name" value="BICD CARGO ADAPTOR 2"/>
    <property type="match status" value="1"/>
</dbReference>
<gene>
    <name evidence="5" type="primary">LOC102351176</name>
</gene>
<name>H3AXN4_LATCH</name>
<dbReference type="GO" id="GO:0005794">
    <property type="term" value="C:Golgi apparatus"/>
    <property type="evidence" value="ECO:0007669"/>
    <property type="project" value="TreeGrafter"/>
</dbReference>
<evidence type="ECO:0000313" key="5">
    <source>
        <dbReference type="Ensembl" id="ENSLACP00000014405.1"/>
    </source>
</evidence>
<dbReference type="Bgee" id="ENSLACG00000012677">
    <property type="expression patterns" value="Expressed in post-anal tail muscle and 4 other cell types or tissues"/>
</dbReference>
<dbReference type="InterPro" id="IPR018477">
    <property type="entry name" value="BICD"/>
</dbReference>
<reference evidence="5" key="2">
    <citation type="submission" date="2025-08" db="UniProtKB">
        <authorList>
            <consortium name="Ensembl"/>
        </authorList>
    </citation>
    <scope>IDENTIFICATION</scope>
</reference>
<proteinExistence type="inferred from homology"/>
<dbReference type="eggNOG" id="KOG0999">
    <property type="taxonomic scope" value="Eukaryota"/>
</dbReference>
<feature type="region of interest" description="Disordered" evidence="4">
    <location>
        <begin position="761"/>
        <end position="787"/>
    </location>
</feature>
<dbReference type="Gene3D" id="6.10.250.2470">
    <property type="match status" value="1"/>
</dbReference>
<reference evidence="5" key="3">
    <citation type="submission" date="2025-09" db="UniProtKB">
        <authorList>
            <consortium name="Ensembl"/>
        </authorList>
    </citation>
    <scope>IDENTIFICATION</scope>
</reference>
<dbReference type="EMBL" id="AFYH01146000">
    <property type="status" value="NOT_ANNOTATED_CDS"/>
    <property type="molecule type" value="Genomic_DNA"/>
</dbReference>
<dbReference type="EMBL" id="AFYH01145999">
    <property type="status" value="NOT_ANNOTATED_CDS"/>
    <property type="molecule type" value="Genomic_DNA"/>
</dbReference>
<accession>H3AXN4</accession>
<feature type="coiled-coil region" evidence="3">
    <location>
        <begin position="320"/>
        <end position="382"/>
    </location>
</feature>
<dbReference type="GO" id="GO:0034452">
    <property type="term" value="F:dynactin binding"/>
    <property type="evidence" value="ECO:0007669"/>
    <property type="project" value="TreeGrafter"/>
</dbReference>
<feature type="compositionally biased region" description="Low complexity" evidence="4">
    <location>
        <begin position="564"/>
        <end position="582"/>
    </location>
</feature>
<dbReference type="RefSeq" id="XP_006004039.1">
    <property type="nucleotide sequence ID" value="XM_006003977.3"/>
</dbReference>
<protein>
    <submittedName>
        <fullName evidence="5">Zgc:162200</fullName>
    </submittedName>
</protein>
<dbReference type="GO" id="GO:0072393">
    <property type="term" value="P:microtubule anchoring at microtubule organizing center"/>
    <property type="evidence" value="ECO:0007669"/>
    <property type="project" value="TreeGrafter"/>
</dbReference>
<dbReference type="Gene3D" id="1.10.287.1490">
    <property type="match status" value="1"/>
</dbReference>
<dbReference type="Pfam" id="PF09730">
    <property type="entry name" value="BicD"/>
    <property type="match status" value="1"/>
</dbReference>
<dbReference type="EMBL" id="AFYH01146001">
    <property type="status" value="NOT_ANNOTATED_CDS"/>
    <property type="molecule type" value="Genomic_DNA"/>
</dbReference>
<dbReference type="GO" id="GO:0070507">
    <property type="term" value="P:regulation of microtubule cytoskeleton organization"/>
    <property type="evidence" value="ECO:0007669"/>
    <property type="project" value="TreeGrafter"/>
</dbReference>
<keyword evidence="2 3" id="KW-0175">Coiled coil</keyword>
<feature type="coiled-coil region" evidence="3">
    <location>
        <begin position="412"/>
        <end position="446"/>
    </location>
</feature>
<dbReference type="OMA" id="ARQDTFI"/>
<dbReference type="GO" id="GO:0005829">
    <property type="term" value="C:cytosol"/>
    <property type="evidence" value="ECO:0007669"/>
    <property type="project" value="TreeGrafter"/>
</dbReference>
<reference evidence="6" key="1">
    <citation type="submission" date="2011-08" db="EMBL/GenBank/DDBJ databases">
        <title>The draft genome of Latimeria chalumnae.</title>
        <authorList>
            <person name="Di Palma F."/>
            <person name="Alfoldi J."/>
            <person name="Johnson J."/>
            <person name="Berlin A."/>
            <person name="Gnerre S."/>
            <person name="Jaffe D."/>
            <person name="MacCallum I."/>
            <person name="Young S."/>
            <person name="Walker B.J."/>
            <person name="Lander E."/>
            <person name="Lindblad-Toh K."/>
        </authorList>
    </citation>
    <scope>NUCLEOTIDE SEQUENCE [LARGE SCALE GENOMIC DNA]</scope>
    <source>
        <strain evidence="6">Wild caught</strain>
    </source>
</reference>
<organism evidence="5 6">
    <name type="scientific">Latimeria chalumnae</name>
    <name type="common">Coelacanth</name>
    <dbReference type="NCBI Taxonomy" id="7897"/>
    <lineage>
        <taxon>Eukaryota</taxon>
        <taxon>Metazoa</taxon>
        <taxon>Chordata</taxon>
        <taxon>Craniata</taxon>
        <taxon>Vertebrata</taxon>
        <taxon>Euteleostomi</taxon>
        <taxon>Coelacanthiformes</taxon>
        <taxon>Coelacanthidae</taxon>
        <taxon>Latimeria</taxon>
    </lineage>
</organism>
<evidence type="ECO:0000256" key="1">
    <source>
        <dbReference type="ARBA" id="ARBA00010061"/>
    </source>
</evidence>
<dbReference type="OrthoDB" id="10069295at2759"/>
<comment type="similarity">
    <text evidence="1">Belongs to the BicD family.</text>
</comment>
<dbReference type="GO" id="GO:0008093">
    <property type="term" value="F:cytoskeletal anchor activity"/>
    <property type="evidence" value="ECO:0007669"/>
    <property type="project" value="InterPro"/>
</dbReference>
<dbReference type="KEGG" id="lcm:102351176"/>
<dbReference type="GeneTree" id="ENSGT00940000154471"/>
<dbReference type="STRING" id="7897.ENSLACP00000014405"/>
<dbReference type="Ensembl" id="ENSLACT00000014505.1">
    <property type="protein sequence ID" value="ENSLACP00000014405.1"/>
    <property type="gene ID" value="ENSLACG00000012677.1"/>
</dbReference>
<evidence type="ECO:0000256" key="4">
    <source>
        <dbReference type="SAM" id="MobiDB-lite"/>
    </source>
</evidence>
<feature type="compositionally biased region" description="Basic residues" evidence="4">
    <location>
        <begin position="777"/>
        <end position="787"/>
    </location>
</feature>
<sequence length="787" mass="90238">MEQTEMIASLQSQVDRLTTELQETTEEKVQAARYGLAVLEENCTLKQKCSEMDVEYEAMKQELEQIKEALAESYSTHKKVAADGENREEFLLKESASKEAKLIEKIEEQQTEIKQMKFLLTNTQSENERLGTILQEIKKECETAEVEKIQLRDEIKEYKTREMRHLQDCADLEEENISLQKQVSVLKENQVEFEGLNYELKRRDEEIEILNGQLKELAQLKEISEQQLEEVLETLKSEREQKNNLRKELSSYFHSCDSFGNLQINLEELNLCDEVDQEDELDSGYNPGGFSKSHGEIIMSTPRSSNDYCPGPSLVSDLFSELNVSEIQKLKQQLTQVEREKSSLLNKVQDLQRQLDDAKGTLSDHQHKTEKLIEQMQELRNLQDCKELLLTCNSQEHGSGENGDYQLHVNGIEVLKRSFKAARAEIVQLKNELKEIQNKYQEGKECWEAESQELSRKLQEWISSGKDDQQVIAELEKEVRNARKVSAEAQGSLNLAQDELVSFSEELANLYHHICMCNNLTPNRVMLDYYKEGRGSRGHLKKRKSSDLFGKILLNPDMATSETGSGDLSPLGSPSSPGSDSGELNKEPMNIVHLVAIIWDQIRHLQRAVELSRQRAAPQAMVPETDKDREALVEEIMKFKSLLSTKREQIATLRTVLKANKQTAEVALSNLKSKYENEKALVSDTMVKLRNELKALKEDAATFSSLRAMFASRCDQYVSQLDEMQRRLIAAEDEKKTLNSLLRMAIQQKLALTQRLEDLEFHSNSPRRSRSQLSSKPRVRTPRASLR</sequence>
<feature type="region of interest" description="Disordered" evidence="4">
    <location>
        <begin position="560"/>
        <end position="585"/>
    </location>
</feature>
<keyword evidence="6" id="KW-1185">Reference proteome</keyword>
<evidence type="ECO:0000256" key="3">
    <source>
        <dbReference type="SAM" id="Coils"/>
    </source>
</evidence>
<evidence type="ECO:0000256" key="2">
    <source>
        <dbReference type="ARBA" id="ARBA00023054"/>
    </source>
</evidence>
<dbReference type="EMBL" id="AFYH01145998">
    <property type="status" value="NOT_ANNOTATED_CDS"/>
    <property type="molecule type" value="Genomic_DNA"/>
</dbReference>
<dbReference type="AlphaFoldDB" id="H3AXN4"/>
<dbReference type="Proteomes" id="UP000008672">
    <property type="component" value="Unassembled WGS sequence"/>
</dbReference>
<dbReference type="GeneID" id="102351176"/>
<dbReference type="PANTHER" id="PTHR31233">
    <property type="entry name" value="BICAUDAL D FAMILY MEMBER"/>
    <property type="match status" value="1"/>
</dbReference>
<feature type="coiled-coil region" evidence="3">
    <location>
        <begin position="661"/>
        <end position="741"/>
    </location>
</feature>
<feature type="coiled-coil region" evidence="3">
    <location>
        <begin position="7"/>
        <end position="248"/>
    </location>
</feature>
<dbReference type="HOGENOM" id="CLU_014107_1_0_1"/>
<dbReference type="InParanoid" id="H3AXN4"/>
<dbReference type="GO" id="GO:0070840">
    <property type="term" value="F:dynein complex binding"/>
    <property type="evidence" value="ECO:0007669"/>
    <property type="project" value="InterPro"/>
</dbReference>
<evidence type="ECO:0000313" key="6">
    <source>
        <dbReference type="Proteomes" id="UP000008672"/>
    </source>
</evidence>